<evidence type="ECO:0000256" key="1">
    <source>
        <dbReference type="ARBA" id="ARBA00023125"/>
    </source>
</evidence>
<gene>
    <name evidence="3" type="ORF">HME7025_00051</name>
</gene>
<dbReference type="GO" id="GO:0003677">
    <property type="term" value="F:DNA binding"/>
    <property type="evidence" value="ECO:0007669"/>
    <property type="project" value="UniProtKB-KW"/>
</dbReference>
<keyword evidence="1" id="KW-0238">DNA-binding</keyword>
<dbReference type="PANTHER" id="PTHR46558:SF4">
    <property type="entry name" value="DNA-BIDING PHAGE PROTEIN"/>
    <property type="match status" value="1"/>
</dbReference>
<dbReference type="InterPro" id="IPR001387">
    <property type="entry name" value="Cro/C1-type_HTH"/>
</dbReference>
<evidence type="ECO:0000313" key="3">
    <source>
        <dbReference type="EMBL" id="AWL07936.1"/>
    </source>
</evidence>
<dbReference type="Pfam" id="PF01381">
    <property type="entry name" value="HTH_3"/>
    <property type="match status" value="1"/>
</dbReference>
<dbReference type="CDD" id="cd00093">
    <property type="entry name" value="HTH_XRE"/>
    <property type="match status" value="1"/>
</dbReference>
<dbReference type="RefSeq" id="WP_109321716.1">
    <property type="nucleotide sequence ID" value="NZ_CP029346.1"/>
</dbReference>
<dbReference type="OrthoDB" id="955486at2"/>
<dbReference type="PANTHER" id="PTHR46558">
    <property type="entry name" value="TRACRIPTIONAL REGULATORY PROTEIN-RELATED-RELATED"/>
    <property type="match status" value="1"/>
</dbReference>
<evidence type="ECO:0000313" key="4">
    <source>
        <dbReference type="Proteomes" id="UP000245468"/>
    </source>
</evidence>
<feature type="domain" description="HTH cro/C1-type" evidence="2">
    <location>
        <begin position="8"/>
        <end position="62"/>
    </location>
</feature>
<name>A0A2S2DRC4_9BACT</name>
<dbReference type="SUPFAM" id="SSF47413">
    <property type="entry name" value="lambda repressor-like DNA-binding domains"/>
    <property type="match status" value="1"/>
</dbReference>
<dbReference type="Proteomes" id="UP000245468">
    <property type="component" value="Chromosome"/>
</dbReference>
<dbReference type="SMART" id="SM00530">
    <property type="entry name" value="HTH_XRE"/>
    <property type="match status" value="1"/>
</dbReference>
<organism evidence="3 4">
    <name type="scientific">Aquirufa nivalisilvae</name>
    <dbReference type="NCBI Taxonomy" id="2516557"/>
    <lineage>
        <taxon>Bacteria</taxon>
        <taxon>Pseudomonadati</taxon>
        <taxon>Bacteroidota</taxon>
        <taxon>Cytophagia</taxon>
        <taxon>Cytophagales</taxon>
        <taxon>Flectobacillaceae</taxon>
        <taxon>Aquirufa</taxon>
    </lineage>
</organism>
<protein>
    <recommendedName>
        <fullName evidence="2">HTH cro/C1-type domain-containing protein</fullName>
    </recommendedName>
</protein>
<dbReference type="PROSITE" id="PS50943">
    <property type="entry name" value="HTH_CROC1"/>
    <property type="match status" value="1"/>
</dbReference>
<dbReference type="InterPro" id="IPR010982">
    <property type="entry name" value="Lambda_DNA-bd_dom_sf"/>
</dbReference>
<dbReference type="EMBL" id="CP029346">
    <property type="protein sequence ID" value="AWL07936.1"/>
    <property type="molecule type" value="Genomic_DNA"/>
</dbReference>
<proteinExistence type="predicted"/>
<keyword evidence="4" id="KW-1185">Reference proteome</keyword>
<sequence>MKDFAKSIRKIRSDKGYSQDYVAMKLNISTSSYSKIERGQTDPNLSRMKQIAEVLEFDLGEILMDKPPLTIGNTNDVNPSEGYSFVMRKEFDESLRLILELQRKIGELSAKLEQRG</sequence>
<dbReference type="AlphaFoldDB" id="A0A2S2DRC4"/>
<evidence type="ECO:0000259" key="2">
    <source>
        <dbReference type="PROSITE" id="PS50943"/>
    </source>
</evidence>
<reference evidence="4" key="1">
    <citation type="submission" date="2018-05" db="EMBL/GenBank/DDBJ databases">
        <title>Pseudarcicella sp. HME7025 Genome sequencing and assembly.</title>
        <authorList>
            <person name="Kim H."/>
            <person name="Kang H."/>
            <person name="Joh K."/>
        </authorList>
    </citation>
    <scope>NUCLEOTIDE SEQUENCE [LARGE SCALE GENOMIC DNA]</scope>
    <source>
        <strain evidence="4">HME7025</strain>
    </source>
</reference>
<dbReference type="KEGG" id="psez:HME7025_00051"/>
<accession>A0A2S2DRC4</accession>
<dbReference type="Gene3D" id="1.10.260.40">
    <property type="entry name" value="lambda repressor-like DNA-binding domains"/>
    <property type="match status" value="1"/>
</dbReference>